<dbReference type="PROSITE" id="PS50043">
    <property type="entry name" value="HTH_LUXR_2"/>
    <property type="match status" value="1"/>
</dbReference>
<dbReference type="InterPro" id="IPR036388">
    <property type="entry name" value="WH-like_DNA-bd_sf"/>
</dbReference>
<keyword evidence="1" id="KW-0805">Transcription regulation</keyword>
<keyword evidence="6" id="KW-1185">Reference proteome</keyword>
<reference evidence="5 6" key="1">
    <citation type="submission" date="2019-02" db="EMBL/GenBank/DDBJ databases">
        <title>Deep-cultivation of Planctomycetes and their phenomic and genomic characterization uncovers novel biology.</title>
        <authorList>
            <person name="Wiegand S."/>
            <person name="Jogler M."/>
            <person name="Boedeker C."/>
            <person name="Pinto D."/>
            <person name="Vollmers J."/>
            <person name="Rivas-Marin E."/>
            <person name="Kohn T."/>
            <person name="Peeters S.H."/>
            <person name="Heuer A."/>
            <person name="Rast P."/>
            <person name="Oberbeckmann S."/>
            <person name="Bunk B."/>
            <person name="Jeske O."/>
            <person name="Meyerdierks A."/>
            <person name="Storesund J.E."/>
            <person name="Kallscheuer N."/>
            <person name="Luecker S."/>
            <person name="Lage O.M."/>
            <person name="Pohl T."/>
            <person name="Merkel B.J."/>
            <person name="Hornburger P."/>
            <person name="Mueller R.-W."/>
            <person name="Bruemmer F."/>
            <person name="Labrenz M."/>
            <person name="Spormann A.M."/>
            <person name="Op den Camp H."/>
            <person name="Overmann J."/>
            <person name="Amann R."/>
            <person name="Jetten M.S.M."/>
            <person name="Mascher T."/>
            <person name="Medema M.H."/>
            <person name="Devos D.P."/>
            <person name="Kaster A.-K."/>
            <person name="Ovreas L."/>
            <person name="Rohde M."/>
            <person name="Galperin M.Y."/>
            <person name="Jogler C."/>
        </authorList>
    </citation>
    <scope>NUCLEOTIDE SEQUENCE [LARGE SCALE GENOMIC DNA]</scope>
    <source>
        <strain evidence="5 6">Poly30</strain>
    </source>
</reference>
<organism evidence="5 6">
    <name type="scientific">Saltatorellus ferox</name>
    <dbReference type="NCBI Taxonomy" id="2528018"/>
    <lineage>
        <taxon>Bacteria</taxon>
        <taxon>Pseudomonadati</taxon>
        <taxon>Planctomycetota</taxon>
        <taxon>Planctomycetia</taxon>
        <taxon>Planctomycetia incertae sedis</taxon>
        <taxon>Saltatorellus</taxon>
    </lineage>
</organism>
<dbReference type="EMBL" id="CP036434">
    <property type="protein sequence ID" value="QDV04860.1"/>
    <property type="molecule type" value="Genomic_DNA"/>
</dbReference>
<feature type="domain" description="HTH luxR-type" evidence="4">
    <location>
        <begin position="290"/>
        <end position="354"/>
    </location>
</feature>
<evidence type="ECO:0000256" key="1">
    <source>
        <dbReference type="ARBA" id="ARBA00023015"/>
    </source>
</evidence>
<keyword evidence="3" id="KW-0804">Transcription</keyword>
<dbReference type="PANTHER" id="PTHR44688:SF16">
    <property type="entry name" value="DNA-BINDING TRANSCRIPTIONAL ACTIVATOR DEVR_DOSR"/>
    <property type="match status" value="1"/>
</dbReference>
<dbReference type="Proteomes" id="UP000320390">
    <property type="component" value="Chromosome"/>
</dbReference>
<dbReference type="Gene3D" id="1.10.10.10">
    <property type="entry name" value="Winged helix-like DNA-binding domain superfamily/Winged helix DNA-binding domain"/>
    <property type="match status" value="1"/>
</dbReference>
<evidence type="ECO:0000256" key="3">
    <source>
        <dbReference type="ARBA" id="ARBA00023163"/>
    </source>
</evidence>
<accession>A0A518EL95</accession>
<keyword evidence="2" id="KW-0238">DNA-binding</keyword>
<dbReference type="GO" id="GO:0003677">
    <property type="term" value="F:DNA binding"/>
    <property type="evidence" value="ECO:0007669"/>
    <property type="project" value="UniProtKB-KW"/>
</dbReference>
<dbReference type="PANTHER" id="PTHR44688">
    <property type="entry name" value="DNA-BINDING TRANSCRIPTIONAL ACTIVATOR DEVR_DOSR"/>
    <property type="match status" value="1"/>
</dbReference>
<evidence type="ECO:0000259" key="4">
    <source>
        <dbReference type="PROSITE" id="PS50043"/>
    </source>
</evidence>
<gene>
    <name evidence="5" type="ORF">Poly30_03540</name>
</gene>
<evidence type="ECO:0000313" key="5">
    <source>
        <dbReference type="EMBL" id="QDV04860.1"/>
    </source>
</evidence>
<dbReference type="SMART" id="SM00421">
    <property type="entry name" value="HTH_LUXR"/>
    <property type="match status" value="1"/>
</dbReference>
<sequence>MTSPLPSAILRSLIDAISDLHSINGAEEFSARAIRTSNAIVPGELNVYTEIDPASSRVEFAADDGHAALAAVKSDFLRLQHQHPGIQRQRLNGDFGVHTVSRLLTNREWKALDLYHHVYAKMGVEDQVVVCAPMPAPMALGVTISRSRRGFKSAEVGALEIYEKHFTHAFELEQRFADWVWLADNLAQSRNSREGFAIANSDGAVQIACPTTELLLARYFPIKRLGTRHLPESLLDRIKRLSSTEESRLHTSTVVRVLRGEHELRIDLRRQARLNRWILRFEEQTPKIRRRREAEAFSPRLKSVVDLLREGHSEKAIAHELALAATTVHDYVKQIFKRLGVHSRSEFMALWIDR</sequence>
<protein>
    <submittedName>
        <fullName evidence="5">Transcriptional regulator NarL</fullName>
    </submittedName>
</protein>
<name>A0A518EL95_9BACT</name>
<evidence type="ECO:0000313" key="6">
    <source>
        <dbReference type="Proteomes" id="UP000320390"/>
    </source>
</evidence>
<dbReference type="GO" id="GO:0006355">
    <property type="term" value="P:regulation of DNA-templated transcription"/>
    <property type="evidence" value="ECO:0007669"/>
    <property type="project" value="InterPro"/>
</dbReference>
<dbReference type="OrthoDB" id="252792at2"/>
<dbReference type="InterPro" id="IPR016032">
    <property type="entry name" value="Sig_transdc_resp-reg_C-effctor"/>
</dbReference>
<proteinExistence type="predicted"/>
<dbReference type="InterPro" id="IPR000792">
    <property type="entry name" value="Tscrpt_reg_LuxR_C"/>
</dbReference>
<dbReference type="AlphaFoldDB" id="A0A518EL95"/>
<dbReference type="Pfam" id="PF00196">
    <property type="entry name" value="GerE"/>
    <property type="match status" value="1"/>
</dbReference>
<dbReference type="SUPFAM" id="SSF46894">
    <property type="entry name" value="C-terminal effector domain of the bipartite response regulators"/>
    <property type="match status" value="1"/>
</dbReference>
<evidence type="ECO:0000256" key="2">
    <source>
        <dbReference type="ARBA" id="ARBA00023125"/>
    </source>
</evidence>